<keyword evidence="2" id="KW-0812">Transmembrane</keyword>
<sequence>MMDARWLEAVGRATCAVARRALPSLCALAMLAGVATSATNAYAEEASGAATAQTTTDTTGTAGTDTSDTTGLTGDSTGTAGDSSGTAGDPTGSTGSSADSSDASDATGAGDAAPQGDSASDASGTSDATGASDEPSVVSDDTGDNTGVSTDEDVSAVNDDGTDAQAANSTTWDPATAKAYTEYETSQVSNVMSDVYLTMNGQATTSTKTGAVKKNYRFVIADQTSEEGRNAVIRTTFNCGSLDGMTLPRNSTELRTLARALSQNQSLTDDQSFDFLINNCFAGTLYREDTNNSVVQGYNLTNVELPSGQGYTYDGVWLQYEGQLRMRLAWMGTITDKTTGSAKRYVLAYDEDKTYNQQCTPWTTTRTIINETNYTTSTQTDTEATKCMLTQVPTGAKVVVSFVNTGSIRVGYRALDFENTGTELSTSETPTVVSGDASTHESGSISFQVTKQYAGSVLKLYLHEGYSSGGTCDTSSDAVVYDSSGGNVDKNKVTVMASGALSTSTNAQSFTLDATDGTLGATFPVNDQSVNTRGFLLCAEESITASGGDLGSVTGDGGVKTHTVRVTSRADGLSDSQAGISTMRGAGQQYIAARTARISGSNDTTVTAENMVRNALNVSGFGNSAMERNNDNEITARFQNAATNKSSSLLGGNSYNYTTKTISNYVTDANFESSYAYSVHNGGTMLLMAHNSVRYEQSSTNAPANTGWSQLLSSVVVCSRNSASTSASCDDPSTMQRANVPTYQGKSGGSSPTGKDPDFSSSTMCATSTLSAGALNGIRVMVCELPSYVRGTGADRHRSLMSMHPYFIVLEGVTTDVSVKLVWTAANQRVINMGESTGVTSIEARVAEYDGANGVEWKRDSAEWESIHKWDDKQLRFKWDSWPNEIAASKPKDNDNQEVTGADYRAGYGALFRLKLALGYTNYTITVSNTTGDEIDLKLSGSMPNAAPPGLNATAEAKANHSSFWAFGSTHQNNCYYDSSESATSADRYVYCYVYTVKYKSSTNPYTLNVSATPIVYQAFFDAGEKVTEGKNDGQVDSDSMPVNVSYNLAGMNPSKVSLEVQNVTPTRAGDQNGTKYYFKGWDVYWCNAVADGKCTTVGVEITELESLVSKVGGYLQPGMTIPIGGISIPSSAVGVVLRAAWDTDNTVRTVTSTFGKAYYYMSADMGNGIVSRWQPITNWVGTAPSFATEKVSFIMPVPDDYENSKLATTYKYSTTDSYKPPTTATADVNRDSINTARLTVSLVSDKSCKDLLGVDVSDAQKALYCDTLGNDIANVDTSRKYTPNPTSTSDNKSGTLMVAVYRVEQRVVYSDNISMLHDDSFKPTLCWDLKEHGCRSVGDDSGEATSIATKLTNYPAYTGRYLFDSYYLPQAAASDDSTALTGTEPLQWVVQNNANRTVTFNGWSTQASNGKLVTPDTTVRKVSYNAAADRVDWYGQWTASLPPVSQLPLTGTKPWWMQVIVPAVLVALLGLAAWLRWRKGSQLWSNHA</sequence>
<keyword evidence="2" id="KW-1133">Transmembrane helix</keyword>
<reference evidence="4 6" key="1">
    <citation type="journal article" date="2017" name="BMC Genomics">
        <title>Comparative genomic and phylogenomic analyses of the Bifidobacteriaceae family.</title>
        <authorList>
            <person name="Lugli G.A."/>
            <person name="Milani C."/>
            <person name="Turroni F."/>
            <person name="Duranti S."/>
            <person name="Mancabelli L."/>
            <person name="Mangifesta M."/>
            <person name="Ferrario C."/>
            <person name="Modesto M."/>
            <person name="Mattarelli P."/>
            <person name="Jiri K."/>
            <person name="van Sinderen D."/>
            <person name="Ventura M."/>
        </authorList>
    </citation>
    <scope>NUCLEOTIDE SEQUENCE [LARGE SCALE GENOMIC DNA]</scope>
    <source>
        <strain evidence="4 6">DSM 100216</strain>
    </source>
</reference>
<proteinExistence type="predicted"/>
<feature type="region of interest" description="Disordered" evidence="1">
    <location>
        <begin position="46"/>
        <end position="170"/>
    </location>
</feature>
<keyword evidence="2" id="KW-0472">Membrane</keyword>
<protein>
    <submittedName>
        <fullName evidence="4">Repeat-containing protein</fullName>
    </submittedName>
</protein>
<reference evidence="5 7" key="2">
    <citation type="submission" date="2020-10" db="EMBL/GenBank/DDBJ databases">
        <title>Genome sequencing of Bifidobacterium eulemuris_DSMZ_100216.</title>
        <authorList>
            <person name="Kim J."/>
        </authorList>
    </citation>
    <scope>NUCLEOTIDE SEQUENCE [LARGE SCALE GENOMIC DNA]</scope>
    <source>
        <strain evidence="5 7">DSM 100216</strain>
    </source>
</reference>
<keyword evidence="3" id="KW-0732">Signal</keyword>
<keyword evidence="7" id="KW-1185">Reference proteome</keyword>
<feature type="region of interest" description="Disordered" evidence="1">
    <location>
        <begin position="725"/>
        <end position="762"/>
    </location>
</feature>
<evidence type="ECO:0000313" key="4">
    <source>
        <dbReference type="EMBL" id="OZG69604.1"/>
    </source>
</evidence>
<evidence type="ECO:0000256" key="3">
    <source>
        <dbReference type="SAM" id="SignalP"/>
    </source>
</evidence>
<evidence type="ECO:0000256" key="2">
    <source>
        <dbReference type="SAM" id="Phobius"/>
    </source>
</evidence>
<dbReference type="Proteomes" id="UP000216057">
    <property type="component" value="Unassembled WGS sequence"/>
</dbReference>
<feature type="compositionally biased region" description="Low complexity" evidence="1">
    <location>
        <begin position="46"/>
        <end position="133"/>
    </location>
</feature>
<name>A0A261GDX7_9BIFI</name>
<feature type="transmembrane region" description="Helical" evidence="2">
    <location>
        <begin position="1456"/>
        <end position="1476"/>
    </location>
</feature>
<accession>A0A261GDX7</accession>
<gene>
    <name evidence="5" type="ORF">BE0216_07285</name>
    <name evidence="4" type="ORF">BEUL_0021</name>
</gene>
<dbReference type="RefSeq" id="WP_193042843.1">
    <property type="nucleotide sequence ID" value="NZ_CP062938.1"/>
</dbReference>
<evidence type="ECO:0000256" key="1">
    <source>
        <dbReference type="SAM" id="MobiDB-lite"/>
    </source>
</evidence>
<feature type="signal peptide" evidence="3">
    <location>
        <begin position="1"/>
        <end position="43"/>
    </location>
</feature>
<dbReference type="Proteomes" id="UP000593943">
    <property type="component" value="Chromosome"/>
</dbReference>
<evidence type="ECO:0000313" key="6">
    <source>
        <dbReference type="Proteomes" id="UP000216057"/>
    </source>
</evidence>
<feature type="chain" id="PRO_5044571852" evidence="3">
    <location>
        <begin position="44"/>
        <end position="1489"/>
    </location>
</feature>
<organism evidence="4 6">
    <name type="scientific">Bifidobacterium eulemuris</name>
    <dbReference type="NCBI Taxonomy" id="1765219"/>
    <lineage>
        <taxon>Bacteria</taxon>
        <taxon>Bacillati</taxon>
        <taxon>Actinomycetota</taxon>
        <taxon>Actinomycetes</taxon>
        <taxon>Bifidobacteriales</taxon>
        <taxon>Bifidobacteriaceae</taxon>
        <taxon>Bifidobacterium</taxon>
    </lineage>
</organism>
<dbReference type="KEGG" id="beu:BE0216_07285"/>
<dbReference type="EMBL" id="CP062938">
    <property type="protein sequence ID" value="QOL32279.1"/>
    <property type="molecule type" value="Genomic_DNA"/>
</dbReference>
<dbReference type="EMBL" id="MWWZ01000001">
    <property type="protein sequence ID" value="OZG69604.1"/>
    <property type="molecule type" value="Genomic_DNA"/>
</dbReference>
<evidence type="ECO:0000313" key="7">
    <source>
        <dbReference type="Proteomes" id="UP000593943"/>
    </source>
</evidence>
<evidence type="ECO:0000313" key="5">
    <source>
        <dbReference type="EMBL" id="QOL32279.1"/>
    </source>
</evidence>